<feature type="non-terminal residue" evidence="2">
    <location>
        <position position="53"/>
    </location>
</feature>
<dbReference type="Proteomes" id="UP000053806">
    <property type="component" value="Unassembled WGS sequence"/>
</dbReference>
<gene>
    <name evidence="2" type="ORF">N327_05705</name>
</gene>
<organism evidence="2 3">
    <name type="scientific">Fulmarus glacialis</name>
    <name type="common">Northern fulmar</name>
    <dbReference type="NCBI Taxonomy" id="30455"/>
    <lineage>
        <taxon>Eukaryota</taxon>
        <taxon>Metazoa</taxon>
        <taxon>Chordata</taxon>
        <taxon>Craniata</taxon>
        <taxon>Vertebrata</taxon>
        <taxon>Euteleostomi</taxon>
        <taxon>Archelosauria</taxon>
        <taxon>Archosauria</taxon>
        <taxon>Dinosauria</taxon>
        <taxon>Saurischia</taxon>
        <taxon>Theropoda</taxon>
        <taxon>Coelurosauria</taxon>
        <taxon>Aves</taxon>
        <taxon>Neognathae</taxon>
        <taxon>Neoaves</taxon>
        <taxon>Aequornithes</taxon>
        <taxon>Procellariiformes</taxon>
        <taxon>Procellariidae</taxon>
        <taxon>Fulmarus</taxon>
    </lineage>
</organism>
<keyword evidence="3" id="KW-1185">Reference proteome</keyword>
<evidence type="ECO:0000256" key="1">
    <source>
        <dbReference type="SAM" id="MobiDB-lite"/>
    </source>
</evidence>
<reference evidence="2 3" key="1">
    <citation type="submission" date="2014-04" db="EMBL/GenBank/DDBJ databases">
        <title>Genome evolution of avian class.</title>
        <authorList>
            <person name="Zhang G."/>
            <person name="Li C."/>
        </authorList>
    </citation>
    <scope>NUCLEOTIDE SEQUENCE [LARGE SCALE GENOMIC DNA]</scope>
    <source>
        <strain evidence="2">BGI_N327</strain>
    </source>
</reference>
<feature type="non-terminal residue" evidence="2">
    <location>
        <position position="1"/>
    </location>
</feature>
<dbReference type="EMBL" id="KK606624">
    <property type="protein sequence ID" value="KFW09519.1"/>
    <property type="molecule type" value="Genomic_DNA"/>
</dbReference>
<sequence length="53" mass="6268">GEDEPLLPVPPVLAIWRCREVRHTTPGRVPCDAFETRPKREKQSHDFSIWEER</sequence>
<protein>
    <submittedName>
        <fullName evidence="2">Uncharacterized protein</fullName>
    </submittedName>
</protein>
<accession>A0A093JEW5</accession>
<proteinExistence type="predicted"/>
<feature type="region of interest" description="Disordered" evidence="1">
    <location>
        <begin position="34"/>
        <end position="53"/>
    </location>
</feature>
<dbReference type="AlphaFoldDB" id="A0A093JEW5"/>
<evidence type="ECO:0000313" key="3">
    <source>
        <dbReference type="Proteomes" id="UP000053806"/>
    </source>
</evidence>
<name>A0A093JEW5_FULGA</name>
<evidence type="ECO:0000313" key="2">
    <source>
        <dbReference type="EMBL" id="KFW09519.1"/>
    </source>
</evidence>